<protein>
    <submittedName>
        <fullName evidence="1">Uncharacterized protein</fullName>
    </submittedName>
</protein>
<proteinExistence type="predicted"/>
<keyword evidence="3" id="KW-1185">Reference proteome</keyword>
<comment type="caution">
    <text evidence="1">The sequence shown here is derived from an EMBL/GenBank/DDBJ whole genome shotgun (WGS) entry which is preliminary data.</text>
</comment>
<sequence length="88" mass="9610">MSAHRPEEVCQPRRSLLPAEFTLKFRRLDEAGDDWEVDCGTSTVRNDGGCIVPLLDAVSKALREVRRVADAGRESAAQDAARKTGGAR</sequence>
<dbReference type="EMBL" id="FNAJ01000009">
    <property type="protein sequence ID" value="SDE65880.1"/>
    <property type="molecule type" value="Genomic_DNA"/>
</dbReference>
<name>A0A511HPU9_9BACT</name>
<dbReference type="AlphaFoldDB" id="A0A511HPU9"/>
<evidence type="ECO:0000313" key="2">
    <source>
        <dbReference type="EMBL" id="SDE65880.1"/>
    </source>
</evidence>
<dbReference type="RefSeq" id="WP_090492073.1">
    <property type="nucleotide sequence ID" value="NZ_BJVY01000071.1"/>
</dbReference>
<gene>
    <name evidence="1" type="ORF">MVI01_71790</name>
    <name evidence="2" type="ORF">SAMN04488504_109309</name>
</gene>
<dbReference type="EMBL" id="BJVY01000071">
    <property type="protein sequence ID" value="GEL75395.1"/>
    <property type="molecule type" value="Genomic_DNA"/>
</dbReference>
<accession>A0A511HPU9</accession>
<reference evidence="2 3" key="1">
    <citation type="submission" date="2016-10" db="EMBL/GenBank/DDBJ databases">
        <authorList>
            <person name="Varghese N."/>
            <person name="Submissions S."/>
        </authorList>
    </citation>
    <scope>NUCLEOTIDE SEQUENCE [LARGE SCALE GENOMIC DNA]</scope>
    <source>
        <strain evidence="2 3">DSM 2260</strain>
    </source>
</reference>
<organism evidence="1 4">
    <name type="scientific">Myxococcus virescens</name>
    <dbReference type="NCBI Taxonomy" id="83456"/>
    <lineage>
        <taxon>Bacteria</taxon>
        <taxon>Pseudomonadati</taxon>
        <taxon>Myxococcota</taxon>
        <taxon>Myxococcia</taxon>
        <taxon>Myxococcales</taxon>
        <taxon>Cystobacterineae</taxon>
        <taxon>Myxococcaceae</taxon>
        <taxon>Myxococcus</taxon>
    </lineage>
</organism>
<evidence type="ECO:0000313" key="4">
    <source>
        <dbReference type="Proteomes" id="UP000321224"/>
    </source>
</evidence>
<dbReference type="Proteomes" id="UP000321224">
    <property type="component" value="Unassembled WGS sequence"/>
</dbReference>
<evidence type="ECO:0000313" key="1">
    <source>
        <dbReference type="EMBL" id="GEL75395.1"/>
    </source>
</evidence>
<evidence type="ECO:0000313" key="3">
    <source>
        <dbReference type="Proteomes" id="UP000198717"/>
    </source>
</evidence>
<dbReference type="Proteomes" id="UP000198717">
    <property type="component" value="Unassembled WGS sequence"/>
</dbReference>
<reference evidence="1 4" key="2">
    <citation type="submission" date="2019-07" db="EMBL/GenBank/DDBJ databases">
        <title>Whole genome shotgun sequence of Myxococcus virescens NBRC 100334.</title>
        <authorList>
            <person name="Hosoyama A."/>
            <person name="Uohara A."/>
            <person name="Ohji S."/>
            <person name="Ichikawa N."/>
        </authorList>
    </citation>
    <scope>NUCLEOTIDE SEQUENCE [LARGE SCALE GENOMIC DNA]</scope>
    <source>
        <strain evidence="1 4">NBRC 100334</strain>
    </source>
</reference>